<organism evidence="7 8">
    <name type="scientific">Bimuria novae-zelandiae CBS 107.79</name>
    <dbReference type="NCBI Taxonomy" id="1447943"/>
    <lineage>
        <taxon>Eukaryota</taxon>
        <taxon>Fungi</taxon>
        <taxon>Dikarya</taxon>
        <taxon>Ascomycota</taxon>
        <taxon>Pezizomycotina</taxon>
        <taxon>Dothideomycetes</taxon>
        <taxon>Pleosporomycetidae</taxon>
        <taxon>Pleosporales</taxon>
        <taxon>Massarineae</taxon>
        <taxon>Didymosphaeriaceae</taxon>
        <taxon>Bimuria</taxon>
    </lineage>
</organism>
<keyword evidence="8" id="KW-1185">Reference proteome</keyword>
<dbReference type="PANTHER" id="PTHR23501:SF43">
    <property type="entry name" value="MULTIDRUG TRANSPORTER, PUTATIVE (AFU_ORTHOLOGUE AFUA_6G03040)-RELATED"/>
    <property type="match status" value="1"/>
</dbReference>
<feature type="transmembrane region" description="Helical" evidence="5">
    <location>
        <begin position="74"/>
        <end position="91"/>
    </location>
</feature>
<feature type="transmembrane region" description="Helical" evidence="5">
    <location>
        <begin position="340"/>
        <end position="362"/>
    </location>
</feature>
<dbReference type="OrthoDB" id="440553at2759"/>
<feature type="transmembrane region" description="Helical" evidence="5">
    <location>
        <begin position="103"/>
        <end position="123"/>
    </location>
</feature>
<dbReference type="InterPro" id="IPR020846">
    <property type="entry name" value="MFS_dom"/>
</dbReference>
<comment type="subcellular location">
    <subcellularLocation>
        <location evidence="1">Membrane</location>
        <topology evidence="1">Multi-pass membrane protein</topology>
    </subcellularLocation>
</comment>
<feature type="transmembrane region" description="Helical" evidence="5">
    <location>
        <begin position="310"/>
        <end position="328"/>
    </location>
</feature>
<feature type="domain" description="Major facilitator superfamily (MFS) profile" evidence="6">
    <location>
        <begin position="37"/>
        <end position="481"/>
    </location>
</feature>
<feature type="transmembrane region" description="Helical" evidence="5">
    <location>
        <begin position="190"/>
        <end position="211"/>
    </location>
</feature>
<evidence type="ECO:0000313" key="8">
    <source>
        <dbReference type="Proteomes" id="UP000800036"/>
    </source>
</evidence>
<keyword evidence="3 5" id="KW-1133">Transmembrane helix</keyword>
<evidence type="ECO:0000256" key="1">
    <source>
        <dbReference type="ARBA" id="ARBA00004141"/>
    </source>
</evidence>
<feature type="transmembrane region" description="Helical" evidence="5">
    <location>
        <begin position="241"/>
        <end position="263"/>
    </location>
</feature>
<dbReference type="InterPro" id="IPR036259">
    <property type="entry name" value="MFS_trans_sf"/>
</dbReference>
<gene>
    <name evidence="7" type="ORF">BU23DRAFT_543786</name>
</gene>
<feature type="transmembrane region" description="Helical" evidence="5">
    <location>
        <begin position="400"/>
        <end position="425"/>
    </location>
</feature>
<dbReference type="GO" id="GO:0022857">
    <property type="term" value="F:transmembrane transporter activity"/>
    <property type="evidence" value="ECO:0007669"/>
    <property type="project" value="InterPro"/>
</dbReference>
<proteinExistence type="predicted"/>
<evidence type="ECO:0000313" key="7">
    <source>
        <dbReference type="EMBL" id="KAF1966753.1"/>
    </source>
</evidence>
<dbReference type="PANTHER" id="PTHR23501">
    <property type="entry name" value="MAJOR FACILITATOR SUPERFAMILY"/>
    <property type="match status" value="1"/>
</dbReference>
<evidence type="ECO:0000256" key="2">
    <source>
        <dbReference type="ARBA" id="ARBA00022692"/>
    </source>
</evidence>
<evidence type="ECO:0000256" key="3">
    <source>
        <dbReference type="ARBA" id="ARBA00022989"/>
    </source>
</evidence>
<dbReference type="Proteomes" id="UP000800036">
    <property type="component" value="Unassembled WGS sequence"/>
</dbReference>
<dbReference type="EMBL" id="ML976741">
    <property type="protein sequence ID" value="KAF1966753.1"/>
    <property type="molecule type" value="Genomic_DNA"/>
</dbReference>
<evidence type="ECO:0000256" key="5">
    <source>
        <dbReference type="SAM" id="Phobius"/>
    </source>
</evidence>
<feature type="transmembrane region" description="Helical" evidence="5">
    <location>
        <begin position="269"/>
        <end position="289"/>
    </location>
</feature>
<evidence type="ECO:0000259" key="6">
    <source>
        <dbReference type="PROSITE" id="PS50850"/>
    </source>
</evidence>
<dbReference type="GO" id="GO:0005886">
    <property type="term" value="C:plasma membrane"/>
    <property type="evidence" value="ECO:0007669"/>
    <property type="project" value="TreeGrafter"/>
</dbReference>
<dbReference type="PROSITE" id="PS50850">
    <property type="entry name" value="MFS"/>
    <property type="match status" value="1"/>
</dbReference>
<keyword evidence="2 5" id="KW-0812">Transmembrane</keyword>
<feature type="transmembrane region" description="Helical" evidence="5">
    <location>
        <begin position="37"/>
        <end position="62"/>
    </location>
</feature>
<dbReference type="Pfam" id="PF07690">
    <property type="entry name" value="MFS_1"/>
    <property type="match status" value="1"/>
</dbReference>
<feature type="transmembrane region" description="Helical" evidence="5">
    <location>
        <begin position="437"/>
        <end position="455"/>
    </location>
</feature>
<dbReference type="SUPFAM" id="SSF103473">
    <property type="entry name" value="MFS general substrate transporter"/>
    <property type="match status" value="2"/>
</dbReference>
<keyword evidence="4 5" id="KW-0472">Membrane</keyword>
<dbReference type="AlphaFoldDB" id="A0A6A5UND8"/>
<dbReference type="Gene3D" id="1.20.1720.10">
    <property type="entry name" value="Multidrug resistance protein D"/>
    <property type="match status" value="1"/>
</dbReference>
<feature type="transmembrane region" description="Helical" evidence="5">
    <location>
        <begin position="369"/>
        <end position="388"/>
    </location>
</feature>
<name>A0A6A5UND8_9PLEO</name>
<feature type="transmembrane region" description="Helical" evidence="5">
    <location>
        <begin position="129"/>
        <end position="152"/>
    </location>
</feature>
<evidence type="ECO:0000256" key="4">
    <source>
        <dbReference type="ARBA" id="ARBA00023136"/>
    </source>
</evidence>
<protein>
    <submittedName>
        <fullName evidence="7">MFS general substrate transporter</fullName>
    </submittedName>
</protein>
<sequence length="531" mass="58324">MADEKPSDTVFVAQNARDVSSALEDPRYITGWRLHGISFFLLVALFVAQMDTSITSTSILTITDQLGEWEKNSWVFTAYMLSFCGFQLTWAKFSDTITRKIAFLMSTFIFTVFSGACGASQTLTQLIMFRWVQGIGGCGIFALTQLVFFELVPSRKWPVYVTLVTVVIAISLIAGPLVGGAIALTGHWRWIFLINVPICGIAFIGTILAFPNKLWNEPAARHNLGVFSFASFRRLDLIGSFLLLGACLLVTTGLEQAAIGYAWTSPLVLPLILMTAPFLVAFLVWEWYITTRREVPEPVFPWPAYILRNTYFAGSVLMICLVQIPQRYMTVNGLSSLDAAVRLLSFGALVPSSSTFAAALMGKLQIPPSFIILAGSVLQLIGAVLFSRVPSNSDIHPDQYGYQVILGVGVGFVMCGLILLVPFVMEERDLSVGTASIAQFRVLGGLIGIAIATSLSTPYLRENILEVVSPSSALLILEKTVNIYILPVETRREVERIFAESFSLQSNLLIGFAAAQIPTTALMWTMQSWSP</sequence>
<dbReference type="InterPro" id="IPR011701">
    <property type="entry name" value="MFS"/>
</dbReference>
<feature type="transmembrane region" description="Helical" evidence="5">
    <location>
        <begin position="159"/>
        <end position="184"/>
    </location>
</feature>
<reference evidence="7" key="1">
    <citation type="journal article" date="2020" name="Stud. Mycol.">
        <title>101 Dothideomycetes genomes: a test case for predicting lifestyles and emergence of pathogens.</title>
        <authorList>
            <person name="Haridas S."/>
            <person name="Albert R."/>
            <person name="Binder M."/>
            <person name="Bloem J."/>
            <person name="Labutti K."/>
            <person name="Salamov A."/>
            <person name="Andreopoulos B."/>
            <person name="Baker S."/>
            <person name="Barry K."/>
            <person name="Bills G."/>
            <person name="Bluhm B."/>
            <person name="Cannon C."/>
            <person name="Castanera R."/>
            <person name="Culley D."/>
            <person name="Daum C."/>
            <person name="Ezra D."/>
            <person name="Gonzalez J."/>
            <person name="Henrissat B."/>
            <person name="Kuo A."/>
            <person name="Liang C."/>
            <person name="Lipzen A."/>
            <person name="Lutzoni F."/>
            <person name="Magnuson J."/>
            <person name="Mondo S."/>
            <person name="Nolan M."/>
            <person name="Ohm R."/>
            <person name="Pangilinan J."/>
            <person name="Park H.-J."/>
            <person name="Ramirez L."/>
            <person name="Alfaro M."/>
            <person name="Sun H."/>
            <person name="Tritt A."/>
            <person name="Yoshinaga Y."/>
            <person name="Zwiers L.-H."/>
            <person name="Turgeon B."/>
            <person name="Goodwin S."/>
            <person name="Spatafora J."/>
            <person name="Crous P."/>
            <person name="Grigoriev I."/>
        </authorList>
    </citation>
    <scope>NUCLEOTIDE SEQUENCE</scope>
    <source>
        <strain evidence="7">CBS 107.79</strain>
    </source>
</reference>
<accession>A0A6A5UND8</accession>